<protein>
    <submittedName>
        <fullName evidence="1">Uncharacterized protein</fullName>
    </submittedName>
</protein>
<comment type="caution">
    <text evidence="1">The sequence shown here is derived from an EMBL/GenBank/DDBJ whole genome shotgun (WGS) entry which is preliminary data.</text>
</comment>
<sequence length="261" mass="29645">MHAAASFSQRWARDNLTRAASDDELATLNLFLSTCNGDESEASRRARRYYAARGPGGLTHLWHKRHPDDEDILSSCQDALKEDPTPGEEVVFIDTAYPLRFSEVHVINTHRLKTMSLLLLHLGLYPWRRKVVQIHSGDEQINTAMGVDYFPLEGLPYEYGGKAGAMKDLNERKYYETVLKPETQVRTRHKSAVRVGGSVGSYDMITRTHSCRSLHRHDDLDEGTYGAYRTLRIKSDKDTHEGKILTGLDVEKTYSYEVVEG</sequence>
<dbReference type="EMBL" id="CM046109">
    <property type="protein sequence ID" value="KAI8441974.1"/>
    <property type="molecule type" value="Genomic_DNA"/>
</dbReference>
<organism evidence="1 2">
    <name type="scientific">Choristoneura fumiferana</name>
    <name type="common">Spruce budworm moth</name>
    <name type="synonym">Archips fumiferana</name>
    <dbReference type="NCBI Taxonomy" id="7141"/>
    <lineage>
        <taxon>Eukaryota</taxon>
        <taxon>Metazoa</taxon>
        <taxon>Ecdysozoa</taxon>
        <taxon>Arthropoda</taxon>
        <taxon>Hexapoda</taxon>
        <taxon>Insecta</taxon>
        <taxon>Pterygota</taxon>
        <taxon>Neoptera</taxon>
        <taxon>Endopterygota</taxon>
        <taxon>Lepidoptera</taxon>
        <taxon>Glossata</taxon>
        <taxon>Ditrysia</taxon>
        <taxon>Tortricoidea</taxon>
        <taxon>Tortricidae</taxon>
        <taxon>Tortricinae</taxon>
        <taxon>Choristoneura</taxon>
    </lineage>
</organism>
<dbReference type="Proteomes" id="UP001064048">
    <property type="component" value="Chromosome 9"/>
</dbReference>
<evidence type="ECO:0000313" key="1">
    <source>
        <dbReference type="EMBL" id="KAI8441974.1"/>
    </source>
</evidence>
<evidence type="ECO:0000313" key="2">
    <source>
        <dbReference type="Proteomes" id="UP001064048"/>
    </source>
</evidence>
<proteinExistence type="predicted"/>
<accession>A0ACC0L0R0</accession>
<reference evidence="1 2" key="1">
    <citation type="journal article" date="2022" name="Genome Biol. Evol.">
        <title>The Spruce Budworm Genome: Reconstructing the Evolutionary History of Antifreeze Proteins.</title>
        <authorList>
            <person name="Beliveau C."/>
            <person name="Gagne P."/>
            <person name="Picq S."/>
            <person name="Vernygora O."/>
            <person name="Keeling C.I."/>
            <person name="Pinkney K."/>
            <person name="Doucet D."/>
            <person name="Wen F."/>
            <person name="Johnston J.S."/>
            <person name="Maaroufi H."/>
            <person name="Boyle B."/>
            <person name="Laroche J."/>
            <person name="Dewar K."/>
            <person name="Juretic N."/>
            <person name="Blackburn G."/>
            <person name="Nisole A."/>
            <person name="Brunet B."/>
            <person name="Brandao M."/>
            <person name="Lumley L."/>
            <person name="Duan J."/>
            <person name="Quan G."/>
            <person name="Lucarotti C.J."/>
            <person name="Roe A.D."/>
            <person name="Sperling F.A.H."/>
            <person name="Levesque R.C."/>
            <person name="Cusson M."/>
        </authorList>
    </citation>
    <scope>NUCLEOTIDE SEQUENCE [LARGE SCALE GENOMIC DNA]</scope>
    <source>
        <strain evidence="1">Glfc:IPQL:Cfum</strain>
    </source>
</reference>
<keyword evidence="2" id="KW-1185">Reference proteome</keyword>
<gene>
    <name evidence="1" type="ORF">MSG28_005644</name>
</gene>
<name>A0ACC0L0R0_CHOFU</name>